<evidence type="ECO:0000313" key="8">
    <source>
        <dbReference type="EMBL" id="KAI7796185.1"/>
    </source>
</evidence>
<name>A0A9W7WEG1_TRIRA</name>
<dbReference type="Gene3D" id="1.20.1070.10">
    <property type="entry name" value="Rhodopsin 7-helix transmembrane proteins"/>
    <property type="match status" value="1"/>
</dbReference>
<dbReference type="GO" id="GO:0004984">
    <property type="term" value="F:olfactory receptor activity"/>
    <property type="evidence" value="ECO:0007669"/>
    <property type="project" value="TreeGrafter"/>
</dbReference>
<evidence type="ECO:0000256" key="3">
    <source>
        <dbReference type="ARBA" id="ARBA00022989"/>
    </source>
</evidence>
<dbReference type="InterPro" id="IPR017452">
    <property type="entry name" value="GPCR_Rhodpsn_7TM"/>
</dbReference>
<keyword evidence="9" id="KW-1185">Reference proteome</keyword>
<reference evidence="8" key="1">
    <citation type="submission" date="2021-02" db="EMBL/GenBank/DDBJ databases">
        <title>Comparative genomics reveals that relaxation of natural selection precedes convergent phenotypic evolution of cavefish.</title>
        <authorList>
            <person name="Peng Z."/>
        </authorList>
    </citation>
    <scope>NUCLEOTIDE SEQUENCE</scope>
    <source>
        <tissue evidence="8">Muscle</tissue>
    </source>
</reference>
<feature type="transmembrane region" description="Helical" evidence="6">
    <location>
        <begin position="190"/>
        <end position="211"/>
    </location>
</feature>
<keyword evidence="5" id="KW-0807">Transducer</keyword>
<evidence type="ECO:0000256" key="6">
    <source>
        <dbReference type="SAM" id="Phobius"/>
    </source>
</evidence>
<dbReference type="Pfam" id="PF00001">
    <property type="entry name" value="7tm_1"/>
    <property type="match status" value="1"/>
</dbReference>
<keyword evidence="3 6" id="KW-1133">Transmembrane helix</keyword>
<dbReference type="PANTHER" id="PTHR26451">
    <property type="entry name" value="G_PROTEIN_RECEP_F1_2 DOMAIN-CONTAINING PROTEIN"/>
    <property type="match status" value="1"/>
</dbReference>
<dbReference type="InterPro" id="IPR052921">
    <property type="entry name" value="GPCR1_Superfamily_Member"/>
</dbReference>
<organism evidence="8 9">
    <name type="scientific">Triplophysa rosa</name>
    <name type="common">Cave loach</name>
    <dbReference type="NCBI Taxonomy" id="992332"/>
    <lineage>
        <taxon>Eukaryota</taxon>
        <taxon>Metazoa</taxon>
        <taxon>Chordata</taxon>
        <taxon>Craniata</taxon>
        <taxon>Vertebrata</taxon>
        <taxon>Euteleostomi</taxon>
        <taxon>Actinopterygii</taxon>
        <taxon>Neopterygii</taxon>
        <taxon>Teleostei</taxon>
        <taxon>Ostariophysi</taxon>
        <taxon>Cypriniformes</taxon>
        <taxon>Nemacheilidae</taxon>
        <taxon>Triplophysa</taxon>
    </lineage>
</organism>
<dbReference type="PROSITE" id="PS50262">
    <property type="entry name" value="G_PROTEIN_RECEP_F1_2"/>
    <property type="match status" value="1"/>
</dbReference>
<feature type="transmembrane region" description="Helical" evidence="6">
    <location>
        <begin position="27"/>
        <end position="47"/>
    </location>
</feature>
<comment type="similarity">
    <text evidence="5">Belongs to the G-protein coupled receptor 1 family.</text>
</comment>
<keyword evidence="5" id="KW-0297">G-protein coupled receptor</keyword>
<feature type="transmembrane region" description="Helical" evidence="6">
    <location>
        <begin position="89"/>
        <end position="117"/>
    </location>
</feature>
<dbReference type="GO" id="GO:0005549">
    <property type="term" value="F:odorant binding"/>
    <property type="evidence" value="ECO:0007669"/>
    <property type="project" value="TreeGrafter"/>
</dbReference>
<evidence type="ECO:0000256" key="2">
    <source>
        <dbReference type="ARBA" id="ARBA00022692"/>
    </source>
</evidence>
<accession>A0A9W7WEG1</accession>
<evidence type="ECO:0000259" key="7">
    <source>
        <dbReference type="PROSITE" id="PS50262"/>
    </source>
</evidence>
<dbReference type="PRINTS" id="PR00237">
    <property type="entry name" value="GPCRRHODOPSN"/>
</dbReference>
<dbReference type="GO" id="GO:0016020">
    <property type="term" value="C:membrane"/>
    <property type="evidence" value="ECO:0007669"/>
    <property type="project" value="UniProtKB-SubCell"/>
</dbReference>
<gene>
    <name evidence="8" type="ORF">IRJ41_017973</name>
</gene>
<feature type="transmembrane region" description="Helical" evidence="6">
    <location>
        <begin position="138"/>
        <end position="163"/>
    </location>
</feature>
<comment type="caution">
    <text evidence="8">The sequence shown here is derived from an EMBL/GenBank/DDBJ whole genome shotgun (WGS) entry which is preliminary data.</text>
</comment>
<dbReference type="EMBL" id="JAFHDT010000019">
    <property type="protein sequence ID" value="KAI7796185.1"/>
    <property type="molecule type" value="Genomic_DNA"/>
</dbReference>
<proteinExistence type="inferred from homology"/>
<keyword evidence="5 8" id="KW-0675">Receptor</keyword>
<comment type="subcellular location">
    <subcellularLocation>
        <location evidence="1">Membrane</location>
    </subcellularLocation>
</comment>
<feature type="transmembrane region" description="Helical" evidence="6">
    <location>
        <begin position="232"/>
        <end position="251"/>
    </location>
</feature>
<keyword evidence="2 5" id="KW-0812">Transmembrane</keyword>
<evidence type="ECO:0000256" key="1">
    <source>
        <dbReference type="ARBA" id="ARBA00004370"/>
    </source>
</evidence>
<dbReference type="Proteomes" id="UP001059041">
    <property type="component" value="Linkage Group LG19"/>
</dbReference>
<feature type="domain" description="G-protein coupled receptors family 1 profile" evidence="7">
    <location>
        <begin position="39"/>
        <end position="283"/>
    </location>
</feature>
<feature type="transmembrane region" description="Helical" evidence="6">
    <location>
        <begin position="263"/>
        <end position="285"/>
    </location>
</feature>
<evidence type="ECO:0000256" key="5">
    <source>
        <dbReference type="RuleBase" id="RU000688"/>
    </source>
</evidence>
<protein>
    <submittedName>
        <fullName evidence="8">Odorant receptor</fullName>
    </submittedName>
</protein>
<dbReference type="SUPFAM" id="SSF81321">
    <property type="entry name" value="Family A G protein-coupled receptor-like"/>
    <property type="match status" value="1"/>
</dbReference>
<evidence type="ECO:0000256" key="4">
    <source>
        <dbReference type="ARBA" id="ARBA00023136"/>
    </source>
</evidence>
<keyword evidence="4 6" id="KW-0472">Membrane</keyword>
<dbReference type="PANTHER" id="PTHR26451:SF866">
    <property type="entry name" value="ODORANT RECEPTOR-RELATED"/>
    <property type="match status" value="1"/>
</dbReference>
<evidence type="ECO:0000313" key="9">
    <source>
        <dbReference type="Proteomes" id="UP001059041"/>
    </source>
</evidence>
<dbReference type="InterPro" id="IPR000276">
    <property type="entry name" value="GPCR_Rhodpsn"/>
</dbReference>
<feature type="transmembrane region" description="Helical" evidence="6">
    <location>
        <begin position="59"/>
        <end position="83"/>
    </location>
</feature>
<dbReference type="CDD" id="cd00637">
    <property type="entry name" value="7tm_classA_rhodopsin-like"/>
    <property type="match status" value="1"/>
</dbReference>
<dbReference type="GO" id="GO:0004930">
    <property type="term" value="F:G protein-coupled receptor activity"/>
    <property type="evidence" value="ECO:0007669"/>
    <property type="project" value="UniProtKB-KW"/>
</dbReference>
<dbReference type="AlphaFoldDB" id="A0A9W7WEG1"/>
<dbReference type="PROSITE" id="PS00237">
    <property type="entry name" value="G_PROTEIN_RECEP_F1_1"/>
    <property type="match status" value="1"/>
</dbReference>
<dbReference type="FunFam" id="1.20.1070.10:FF:000096">
    <property type="entry name" value="Odorant receptor 131-2"/>
    <property type="match status" value="1"/>
</dbReference>
<sequence length="314" mass="35380">MSSLNGSTSNLTQNQNPLVADRDVRTVLSVTPCVVFLYVNGVMLFTLKKKAVFQDSSRYILFGHMLWLDTFNLLMSVVLFVIAVSRISLLKVVCVILLVAATVIYQVSILNLALMSLERYVAICFPLRHADITTFRRTHMAIGVVWMISWIKPMSELTIFYAFDSTNTQVNLLCSKTTFFRLPIYKKLDVAFACIYFVSVCFIVIFTYASIAIVAKSASGDKISAKKANKTVLLHLIQLGLGAASILVDVIFVRTDVMTFLNVMYFCFITFIIFPKCLSPLIYGLRDQAFSSLFKYYFTCAKGKIKPVFIEGHI</sequence>